<evidence type="ECO:0000313" key="2">
    <source>
        <dbReference type="Proteomes" id="UP000595437"/>
    </source>
</evidence>
<proteinExistence type="predicted"/>
<dbReference type="EMBL" id="CP045904">
    <property type="protein sequence ID" value="QQP36194.1"/>
    <property type="molecule type" value="Genomic_DNA"/>
</dbReference>
<sequence length="74" mass="8125">MDFLTANRLVMGTEDGIRNVCGTSVVGRKLQTFVGWANGELLDKEGIEVEVALPEKKTGRKRKASLESCQKMSP</sequence>
<name>A0A7T8GQW8_CALRO</name>
<accession>A0A7T8GQW8</accession>
<dbReference type="OrthoDB" id="8923594at2759"/>
<dbReference type="AlphaFoldDB" id="A0A7T8GQW8"/>
<evidence type="ECO:0000313" key="1">
    <source>
        <dbReference type="EMBL" id="QQP36194.1"/>
    </source>
</evidence>
<gene>
    <name evidence="1" type="ORF">FKW44_021216</name>
</gene>
<keyword evidence="2" id="KW-1185">Reference proteome</keyword>
<protein>
    <submittedName>
        <fullName evidence="1">Uncharacterized protein</fullName>
    </submittedName>
</protein>
<dbReference type="Proteomes" id="UP000595437">
    <property type="component" value="Chromosome 15"/>
</dbReference>
<organism evidence="1 2">
    <name type="scientific">Caligus rogercresseyi</name>
    <name type="common">Sea louse</name>
    <dbReference type="NCBI Taxonomy" id="217165"/>
    <lineage>
        <taxon>Eukaryota</taxon>
        <taxon>Metazoa</taxon>
        <taxon>Ecdysozoa</taxon>
        <taxon>Arthropoda</taxon>
        <taxon>Crustacea</taxon>
        <taxon>Multicrustacea</taxon>
        <taxon>Hexanauplia</taxon>
        <taxon>Copepoda</taxon>
        <taxon>Siphonostomatoida</taxon>
        <taxon>Caligidae</taxon>
        <taxon>Caligus</taxon>
    </lineage>
</organism>
<reference evidence="2" key="1">
    <citation type="submission" date="2021-01" db="EMBL/GenBank/DDBJ databases">
        <title>Caligus Genome Assembly.</title>
        <authorList>
            <person name="Gallardo-Escarate C."/>
        </authorList>
    </citation>
    <scope>NUCLEOTIDE SEQUENCE [LARGE SCALE GENOMIC DNA]</scope>
</reference>